<accession>F4SDG8</accession>
<dbReference type="AlphaFoldDB" id="F4SDG8"/>
<dbReference type="OrthoDB" id="10393271at2759"/>
<name>F4SDG8_MELLP</name>
<sequence length="328" mass="36632">MDAVEGEQQMLNMSLVTLVITVTGDTVMQHIPKNGQSTQNSTKPFIMSQGGSAPYDYSSHGNGAPPFRGPLNPNDHSLNQYNIDSFMPRDSRFDPYSGPSNPAGHRSSTTLPQRFPNPNRHQSNPTQLAPLPVFDTLATQASLNTENREHARICSNRLENDPRLNALLVYTAQCHQDIVQRLNQISTSHPAPSSASNSTSTTSGTVWQPTEELKSIGDPTLQAYTITKGVISTIGEKRTLTHSLEMILQIRLQRQDTAWKTRNFLPGSTTRFPKDLITFIKKRLKIVRENLHNLLRHNASPNRGFVENPLPTLQNIYLSLLTECTYFT</sequence>
<dbReference type="InParanoid" id="F4SDG8"/>
<protein>
    <submittedName>
        <fullName evidence="2">Uncharacterized protein</fullName>
    </submittedName>
</protein>
<dbReference type="Proteomes" id="UP000001072">
    <property type="component" value="Unassembled WGS sequence"/>
</dbReference>
<evidence type="ECO:0000313" key="3">
    <source>
        <dbReference type="Proteomes" id="UP000001072"/>
    </source>
</evidence>
<dbReference type="HOGENOM" id="CLU_073380_0_0_1"/>
<gene>
    <name evidence="2" type="ORF">MELLADRAFT_85878</name>
</gene>
<dbReference type="VEuPathDB" id="FungiDB:MELLADRAFT_85878"/>
<feature type="compositionally biased region" description="Low complexity" evidence="1">
    <location>
        <begin position="186"/>
        <end position="205"/>
    </location>
</feature>
<organism evidence="3">
    <name type="scientific">Melampsora larici-populina (strain 98AG31 / pathotype 3-4-7)</name>
    <name type="common">Poplar leaf rust fungus</name>
    <dbReference type="NCBI Taxonomy" id="747676"/>
    <lineage>
        <taxon>Eukaryota</taxon>
        <taxon>Fungi</taxon>
        <taxon>Dikarya</taxon>
        <taxon>Basidiomycota</taxon>
        <taxon>Pucciniomycotina</taxon>
        <taxon>Pucciniomycetes</taxon>
        <taxon>Pucciniales</taxon>
        <taxon>Melampsoraceae</taxon>
        <taxon>Melampsora</taxon>
    </lineage>
</organism>
<dbReference type="RefSeq" id="XP_007419426.1">
    <property type="nucleotide sequence ID" value="XM_007419364.1"/>
</dbReference>
<evidence type="ECO:0000313" key="2">
    <source>
        <dbReference type="EMBL" id="EGF97308.1"/>
    </source>
</evidence>
<dbReference type="EMBL" id="GL883256">
    <property type="protein sequence ID" value="EGF97308.1"/>
    <property type="molecule type" value="Genomic_DNA"/>
</dbReference>
<feature type="region of interest" description="Disordered" evidence="1">
    <location>
        <begin position="186"/>
        <end position="212"/>
    </location>
</feature>
<feature type="compositionally biased region" description="Polar residues" evidence="1">
    <location>
        <begin position="34"/>
        <end position="43"/>
    </location>
</feature>
<dbReference type="GeneID" id="18934000"/>
<feature type="region of interest" description="Disordered" evidence="1">
    <location>
        <begin position="32"/>
        <end position="128"/>
    </location>
</feature>
<keyword evidence="3" id="KW-1185">Reference proteome</keyword>
<feature type="compositionally biased region" description="Polar residues" evidence="1">
    <location>
        <begin position="74"/>
        <end position="83"/>
    </location>
</feature>
<evidence type="ECO:0000256" key="1">
    <source>
        <dbReference type="SAM" id="MobiDB-lite"/>
    </source>
</evidence>
<dbReference type="KEGG" id="mlr:MELLADRAFT_85878"/>
<reference evidence="3" key="1">
    <citation type="journal article" date="2011" name="Proc. Natl. Acad. Sci. U.S.A.">
        <title>Obligate biotrophy features unraveled by the genomic analysis of rust fungi.</title>
        <authorList>
            <person name="Duplessis S."/>
            <person name="Cuomo C.A."/>
            <person name="Lin Y.-C."/>
            <person name="Aerts A."/>
            <person name="Tisserant E."/>
            <person name="Veneault-Fourrey C."/>
            <person name="Joly D.L."/>
            <person name="Hacquard S."/>
            <person name="Amselem J."/>
            <person name="Cantarel B.L."/>
            <person name="Chiu R."/>
            <person name="Coutinho P.M."/>
            <person name="Feau N."/>
            <person name="Field M."/>
            <person name="Frey P."/>
            <person name="Gelhaye E."/>
            <person name="Goldberg J."/>
            <person name="Grabherr M.G."/>
            <person name="Kodira C.D."/>
            <person name="Kohler A."/>
            <person name="Kuees U."/>
            <person name="Lindquist E.A."/>
            <person name="Lucas S.M."/>
            <person name="Mago R."/>
            <person name="Mauceli E."/>
            <person name="Morin E."/>
            <person name="Murat C."/>
            <person name="Pangilinan J.L."/>
            <person name="Park R."/>
            <person name="Pearson M."/>
            <person name="Quesneville H."/>
            <person name="Rouhier N."/>
            <person name="Sakthikumar S."/>
            <person name="Salamov A.A."/>
            <person name="Schmutz J."/>
            <person name="Selles B."/>
            <person name="Shapiro H."/>
            <person name="Tanguay P."/>
            <person name="Tuskan G.A."/>
            <person name="Henrissat B."/>
            <person name="Van de Peer Y."/>
            <person name="Rouze P."/>
            <person name="Ellis J.G."/>
            <person name="Dodds P.N."/>
            <person name="Schein J.E."/>
            <person name="Zhong S."/>
            <person name="Hamelin R.C."/>
            <person name="Grigoriev I.V."/>
            <person name="Szabo L.J."/>
            <person name="Martin F."/>
        </authorList>
    </citation>
    <scope>NUCLEOTIDE SEQUENCE [LARGE SCALE GENOMIC DNA]</scope>
    <source>
        <strain evidence="3">98AG31 / pathotype 3-4-7</strain>
    </source>
</reference>
<proteinExistence type="predicted"/>